<protein>
    <submittedName>
        <fullName evidence="2">Uncharacterized protein</fullName>
    </submittedName>
</protein>
<accession>A0A2G5E7W0</accession>
<dbReference type="InParanoid" id="A0A2G5E7W0"/>
<evidence type="ECO:0000313" key="3">
    <source>
        <dbReference type="Proteomes" id="UP000230069"/>
    </source>
</evidence>
<organism evidence="2 3">
    <name type="scientific">Aquilegia coerulea</name>
    <name type="common">Rocky mountain columbine</name>
    <dbReference type="NCBI Taxonomy" id="218851"/>
    <lineage>
        <taxon>Eukaryota</taxon>
        <taxon>Viridiplantae</taxon>
        <taxon>Streptophyta</taxon>
        <taxon>Embryophyta</taxon>
        <taxon>Tracheophyta</taxon>
        <taxon>Spermatophyta</taxon>
        <taxon>Magnoliopsida</taxon>
        <taxon>Ranunculales</taxon>
        <taxon>Ranunculaceae</taxon>
        <taxon>Thalictroideae</taxon>
        <taxon>Aquilegia</taxon>
    </lineage>
</organism>
<dbReference type="AlphaFoldDB" id="A0A2G5E7W0"/>
<feature type="region of interest" description="Disordered" evidence="1">
    <location>
        <begin position="42"/>
        <end position="62"/>
    </location>
</feature>
<dbReference type="OrthoDB" id="1919674at2759"/>
<dbReference type="Proteomes" id="UP000230069">
    <property type="component" value="Unassembled WGS sequence"/>
</dbReference>
<reference evidence="2 3" key="1">
    <citation type="submission" date="2017-09" db="EMBL/GenBank/DDBJ databases">
        <title>WGS assembly of Aquilegia coerulea Goldsmith.</title>
        <authorList>
            <person name="Hodges S."/>
            <person name="Kramer E."/>
            <person name="Nordborg M."/>
            <person name="Tomkins J."/>
            <person name="Borevitz J."/>
            <person name="Derieg N."/>
            <person name="Yan J."/>
            <person name="Mihaltcheva S."/>
            <person name="Hayes R.D."/>
            <person name="Rokhsar D."/>
        </authorList>
    </citation>
    <scope>NUCLEOTIDE SEQUENCE [LARGE SCALE GENOMIC DNA]</scope>
    <source>
        <strain evidence="3">cv. Goldsmith</strain>
    </source>
</reference>
<dbReference type="EMBL" id="KZ305027">
    <property type="protein sequence ID" value="PIA51824.1"/>
    <property type="molecule type" value="Genomic_DNA"/>
</dbReference>
<dbReference type="PANTHER" id="PTHR33448">
    <property type="entry name" value="CHLOROPLAST PROTEIN HCF243-RELATED"/>
    <property type="match status" value="1"/>
</dbReference>
<keyword evidence="3" id="KW-1185">Reference proteome</keyword>
<evidence type="ECO:0000256" key="1">
    <source>
        <dbReference type="SAM" id="MobiDB-lite"/>
    </source>
</evidence>
<dbReference type="STRING" id="218851.A0A2G5E7W0"/>
<evidence type="ECO:0000313" key="2">
    <source>
        <dbReference type="EMBL" id="PIA51824.1"/>
    </source>
</evidence>
<name>A0A2G5E7W0_AQUCA</name>
<dbReference type="PANTHER" id="PTHR33448:SF3">
    <property type="entry name" value="OS09G0370000 PROTEIN"/>
    <property type="match status" value="1"/>
</dbReference>
<proteinExistence type="predicted"/>
<feature type="compositionally biased region" description="Basic residues" evidence="1">
    <location>
        <begin position="47"/>
        <end position="60"/>
    </location>
</feature>
<gene>
    <name evidence="2" type="ORF">AQUCO_01000006v1</name>
</gene>
<sequence>MKNTMKAREGKKAHPANFHVCFPSNPNLTLTPKPFCSPARPTDTAMRHHHHGHHQYHHPLTRCNNRAGQASPSLWPKTRPNSLEITEPSSPKVTCAGQIKIRPKKKSSKKWQSVMEEIEIVHNNKNDNKSSIKIESRFGLKKDKRHFLNSLRCFGTVKESESDVITSIDDEEVQEPQVRSIEDTVSGSSKAVVSKWFMVLQDDTNKIRVANEEEERVGRDGSSDEYGCESVVPPSDALLLMRSRSAPTKNFLVDKEEEEQEDKTGSLILKCYGPADFLEVKSDLPNENWLVSGMKDPLSRSRRWRRC</sequence>